<evidence type="ECO:0000313" key="2">
    <source>
        <dbReference type="EMBL" id="ROO87375.1"/>
    </source>
</evidence>
<dbReference type="RefSeq" id="WP_123666665.1">
    <property type="nucleotide sequence ID" value="NZ_RJKE01000001.1"/>
</dbReference>
<feature type="transmembrane region" description="Helical" evidence="1">
    <location>
        <begin position="282"/>
        <end position="304"/>
    </location>
</feature>
<keyword evidence="3" id="KW-1185">Reference proteome</keyword>
<organism evidence="2 3">
    <name type="scientific">Actinocorallia herbida</name>
    <dbReference type="NCBI Taxonomy" id="58109"/>
    <lineage>
        <taxon>Bacteria</taxon>
        <taxon>Bacillati</taxon>
        <taxon>Actinomycetota</taxon>
        <taxon>Actinomycetes</taxon>
        <taxon>Streptosporangiales</taxon>
        <taxon>Thermomonosporaceae</taxon>
        <taxon>Actinocorallia</taxon>
    </lineage>
</organism>
<keyword evidence="1" id="KW-1133">Transmembrane helix</keyword>
<sequence>MEIIDQRLARVTVETREGGRRTGSGLVLGERLVLTALELVEADRPVRVDAAVRGGVVSRRATVTDTVARLGIALLLLEEKIPVSGALRHPWGALSAAQRRIGAALTWWPEDAPEARTVVGSLADIRPLGGADEFERFEEADRGRYLVRVGAKTGPRFGALLLAGRSFPVGIVVDRQDGRDVVVSLQELHQDGELAWLCRSREAALPRVVPLRAPTPAFFMPVLGILIGSSGIFAGLLVDDYLTGAAVWLTVFATVFAAWRLQSWYRHRHEIRSRLSAIRSGLLVALALVCVCVLDGLVFFAPAASKGGEPYCAYDVAAQIAVPLEPGGLIQGSFVARAHAIKAVSVIAGLDETLTSLEAPHPLKIRLWAEDGSVDVSVNRPDLGENNGFTRFQFEREIALERGKTYLLRVTNDSPDQIVSLYTTRVGGTEVGTVRDSQVLVVEQVGNPSRHWEAGWAVSGCVEALR</sequence>
<reference evidence="2 3" key="1">
    <citation type="submission" date="2018-11" db="EMBL/GenBank/DDBJ databases">
        <title>Sequencing the genomes of 1000 actinobacteria strains.</title>
        <authorList>
            <person name="Klenk H.-P."/>
        </authorList>
    </citation>
    <scope>NUCLEOTIDE SEQUENCE [LARGE SCALE GENOMIC DNA]</scope>
    <source>
        <strain evidence="2 3">DSM 44254</strain>
    </source>
</reference>
<proteinExistence type="predicted"/>
<accession>A0A3N1D1H3</accession>
<evidence type="ECO:0000313" key="3">
    <source>
        <dbReference type="Proteomes" id="UP000272400"/>
    </source>
</evidence>
<keyword evidence="1" id="KW-0812">Transmembrane</keyword>
<dbReference type="Proteomes" id="UP000272400">
    <property type="component" value="Unassembled WGS sequence"/>
</dbReference>
<gene>
    <name evidence="2" type="ORF">EDD29_4977</name>
</gene>
<keyword evidence="1" id="KW-0472">Membrane</keyword>
<feature type="transmembrane region" description="Helical" evidence="1">
    <location>
        <begin position="217"/>
        <end position="236"/>
    </location>
</feature>
<protein>
    <submittedName>
        <fullName evidence="2">Uncharacterized protein</fullName>
    </submittedName>
</protein>
<feature type="transmembrane region" description="Helical" evidence="1">
    <location>
        <begin position="242"/>
        <end position="261"/>
    </location>
</feature>
<dbReference type="AlphaFoldDB" id="A0A3N1D1H3"/>
<name>A0A3N1D1H3_9ACTN</name>
<dbReference type="EMBL" id="RJKE01000001">
    <property type="protein sequence ID" value="ROO87375.1"/>
    <property type="molecule type" value="Genomic_DNA"/>
</dbReference>
<evidence type="ECO:0000256" key="1">
    <source>
        <dbReference type="SAM" id="Phobius"/>
    </source>
</evidence>
<comment type="caution">
    <text evidence="2">The sequence shown here is derived from an EMBL/GenBank/DDBJ whole genome shotgun (WGS) entry which is preliminary data.</text>
</comment>